<evidence type="ECO:0000313" key="4">
    <source>
        <dbReference type="EMBL" id="EDP54335.1"/>
    </source>
</evidence>
<keyword evidence="5" id="KW-1185">Reference proteome</keyword>
<feature type="region of interest" description="Disordered" evidence="1">
    <location>
        <begin position="49"/>
        <end position="70"/>
    </location>
</feature>
<dbReference type="EMBL" id="DS499595">
    <property type="protein sequence ID" value="EDP54335.1"/>
    <property type="molecule type" value="Genomic_DNA"/>
</dbReference>
<dbReference type="OrthoDB" id="427711at2759"/>
<feature type="compositionally biased region" description="Basic and acidic residues" evidence="1">
    <location>
        <begin position="127"/>
        <end position="142"/>
    </location>
</feature>
<proteinExistence type="predicted"/>
<dbReference type="PhylomeDB" id="B0XW83"/>
<keyword evidence="2" id="KW-1133">Transmembrane helix</keyword>
<dbReference type="InterPro" id="IPR036420">
    <property type="entry name" value="BRCT_dom_sf"/>
</dbReference>
<dbReference type="PROSITE" id="PS50172">
    <property type="entry name" value="BRCT"/>
    <property type="match status" value="1"/>
</dbReference>
<name>B0XW83_ASPFC</name>
<dbReference type="InterPro" id="IPR001357">
    <property type="entry name" value="BRCT_dom"/>
</dbReference>
<feature type="region of interest" description="Disordered" evidence="1">
    <location>
        <begin position="114"/>
        <end position="142"/>
    </location>
</feature>
<gene>
    <name evidence="4" type="ORF">AFUB_023910</name>
</gene>
<protein>
    <recommendedName>
        <fullName evidence="3">BRCT domain-containing protein</fullName>
    </recommendedName>
</protein>
<keyword evidence="2" id="KW-0812">Transmembrane</keyword>
<feature type="transmembrane region" description="Helical" evidence="2">
    <location>
        <begin position="293"/>
        <end position="311"/>
    </location>
</feature>
<dbReference type="VEuPathDB" id="FungiDB:AFUB_023910"/>
<dbReference type="SMART" id="SM00292">
    <property type="entry name" value="BRCT"/>
    <property type="match status" value="1"/>
</dbReference>
<feature type="compositionally biased region" description="Polar residues" evidence="1">
    <location>
        <begin position="1"/>
        <end position="34"/>
    </location>
</feature>
<accession>B0XW83</accession>
<dbReference type="SUPFAM" id="SSF52113">
    <property type="entry name" value="BRCT domain"/>
    <property type="match status" value="1"/>
</dbReference>
<sequence length="313" mass="34716">MPPTPTSHTIFDTWNSSSTGHQRAENPYSSSTSWRETRQAKLAIQFASSSGDCAGDGTRTTKPNSGGRIGREEGEWQWLSAAEATRNRLGCRDIRTMMGERKKRKCKKARTERDTLCHASAEPAAEPENKPHVEDKDKDGGGRKILKGTSIYINGSTMPHISDHRLKSLLVLHGAEIAISLSRKTVTHVIIGKPNGGPAGHSGAGGGLAAGKLQREISRAGWRGVKVVGVQWALESIKAGKRLSEGRFAMNLAPGGQRSVMGMLRRRRVYGFFFFFFFFFFCLQWLYNCTTHSGYSLWCMMAAFILFMLLVRR</sequence>
<dbReference type="Proteomes" id="UP000001699">
    <property type="component" value="Unassembled WGS sequence"/>
</dbReference>
<keyword evidence="2" id="KW-0472">Membrane</keyword>
<organism evidence="4 5">
    <name type="scientific">Aspergillus fumigatus (strain CBS 144.89 / FGSC A1163 / CEA10)</name>
    <name type="common">Neosartorya fumigata</name>
    <dbReference type="NCBI Taxonomy" id="451804"/>
    <lineage>
        <taxon>Eukaryota</taxon>
        <taxon>Fungi</taxon>
        <taxon>Dikarya</taxon>
        <taxon>Ascomycota</taxon>
        <taxon>Pezizomycotina</taxon>
        <taxon>Eurotiomycetes</taxon>
        <taxon>Eurotiomycetidae</taxon>
        <taxon>Eurotiales</taxon>
        <taxon>Aspergillaceae</taxon>
        <taxon>Aspergillus</taxon>
        <taxon>Aspergillus subgen. Fumigati</taxon>
    </lineage>
</organism>
<evidence type="ECO:0000256" key="1">
    <source>
        <dbReference type="SAM" id="MobiDB-lite"/>
    </source>
</evidence>
<dbReference type="HOGENOM" id="CLU_054245_0_0_1"/>
<evidence type="ECO:0000256" key="2">
    <source>
        <dbReference type="SAM" id="Phobius"/>
    </source>
</evidence>
<dbReference type="AlphaFoldDB" id="B0XW83"/>
<feature type="domain" description="BRCT" evidence="3">
    <location>
        <begin position="141"/>
        <end position="250"/>
    </location>
</feature>
<dbReference type="Gene3D" id="3.40.50.10190">
    <property type="entry name" value="BRCT domain"/>
    <property type="match status" value="1"/>
</dbReference>
<evidence type="ECO:0000313" key="5">
    <source>
        <dbReference type="Proteomes" id="UP000001699"/>
    </source>
</evidence>
<feature type="region of interest" description="Disordered" evidence="1">
    <location>
        <begin position="1"/>
        <end position="36"/>
    </location>
</feature>
<feature type="transmembrane region" description="Helical" evidence="2">
    <location>
        <begin position="269"/>
        <end position="287"/>
    </location>
</feature>
<evidence type="ECO:0000259" key="3">
    <source>
        <dbReference type="PROSITE" id="PS50172"/>
    </source>
</evidence>
<reference evidence="4 5" key="1">
    <citation type="journal article" date="2008" name="PLoS Genet.">
        <title>Genomic islands in the pathogenic filamentous fungus Aspergillus fumigatus.</title>
        <authorList>
            <person name="Fedorova N.D."/>
            <person name="Khaldi N."/>
            <person name="Joardar V.S."/>
            <person name="Maiti R."/>
            <person name="Amedeo P."/>
            <person name="Anderson M.J."/>
            <person name="Crabtree J."/>
            <person name="Silva J.C."/>
            <person name="Badger J.H."/>
            <person name="Albarraq A."/>
            <person name="Angiuoli S."/>
            <person name="Bussey H."/>
            <person name="Bowyer P."/>
            <person name="Cotty P.J."/>
            <person name="Dyer P.S."/>
            <person name="Egan A."/>
            <person name="Galens K."/>
            <person name="Fraser-Liggett C.M."/>
            <person name="Haas B.J."/>
            <person name="Inman J.M."/>
            <person name="Kent R."/>
            <person name="Lemieux S."/>
            <person name="Malavazi I."/>
            <person name="Orvis J."/>
            <person name="Roemer T."/>
            <person name="Ronning C.M."/>
            <person name="Sundaram J.P."/>
            <person name="Sutton G."/>
            <person name="Turner G."/>
            <person name="Venter J.C."/>
            <person name="White O.R."/>
            <person name="Whitty B.R."/>
            <person name="Youngman P."/>
            <person name="Wolfe K.H."/>
            <person name="Goldman G.H."/>
            <person name="Wortman J.R."/>
            <person name="Jiang B."/>
            <person name="Denning D.W."/>
            <person name="Nierman W.C."/>
        </authorList>
    </citation>
    <scope>NUCLEOTIDE SEQUENCE [LARGE SCALE GENOMIC DNA]</scope>
    <source>
        <strain evidence="5">CBS 144.89 / FGSC A1163 / CEA10</strain>
    </source>
</reference>